<dbReference type="SUPFAM" id="SSF52540">
    <property type="entry name" value="P-loop containing nucleoside triphosphate hydrolases"/>
    <property type="match status" value="1"/>
</dbReference>
<comment type="caution">
    <text evidence="3">The sequence shown here is derived from an EMBL/GenBank/DDBJ whole genome shotgun (WGS) entry which is preliminary data.</text>
</comment>
<evidence type="ECO:0000313" key="3">
    <source>
        <dbReference type="EMBL" id="MBU3849714.1"/>
    </source>
</evidence>
<reference evidence="3" key="2">
    <citation type="submission" date="2021-04" db="EMBL/GenBank/DDBJ databases">
        <authorList>
            <person name="Gilroy R."/>
        </authorList>
    </citation>
    <scope>NUCLEOTIDE SEQUENCE</scope>
    <source>
        <strain evidence="3">Gambia15-2214</strain>
    </source>
</reference>
<keyword evidence="3" id="KW-0547">Nucleotide-binding</keyword>
<proteinExistence type="predicted"/>
<dbReference type="PANTHER" id="PTHR33295:SF20">
    <property type="entry name" value="ATPASE"/>
    <property type="match status" value="1"/>
</dbReference>
<feature type="domain" description="DUF4143" evidence="2">
    <location>
        <begin position="199"/>
        <end position="346"/>
    </location>
</feature>
<reference evidence="3" key="1">
    <citation type="journal article" date="2021" name="PeerJ">
        <title>Extensive microbial diversity within the chicken gut microbiome revealed by metagenomics and culture.</title>
        <authorList>
            <person name="Gilroy R."/>
            <person name="Ravi A."/>
            <person name="Getino M."/>
            <person name="Pursley I."/>
            <person name="Horton D.L."/>
            <person name="Alikhan N.F."/>
            <person name="Baker D."/>
            <person name="Gharbi K."/>
            <person name="Hall N."/>
            <person name="Watson M."/>
            <person name="Adriaenssens E.M."/>
            <person name="Foster-Nyarko E."/>
            <person name="Jarju S."/>
            <person name="Secka A."/>
            <person name="Antonio M."/>
            <person name="Oren A."/>
            <person name="Chaudhuri R.R."/>
            <person name="La Ragione R."/>
            <person name="Hildebrand F."/>
            <person name="Pallen M.J."/>
        </authorList>
    </citation>
    <scope>NUCLEOTIDE SEQUENCE</scope>
    <source>
        <strain evidence="3">Gambia15-2214</strain>
    </source>
</reference>
<evidence type="ECO:0000313" key="4">
    <source>
        <dbReference type="Proteomes" id="UP000823914"/>
    </source>
</evidence>
<dbReference type="AlphaFoldDB" id="A0A9E2L0W1"/>
<dbReference type="EMBL" id="JAHLFV010000091">
    <property type="protein sequence ID" value="MBU3849714.1"/>
    <property type="molecule type" value="Genomic_DNA"/>
</dbReference>
<gene>
    <name evidence="3" type="ORF">IAA16_04030</name>
</gene>
<dbReference type="GO" id="GO:0005524">
    <property type="term" value="F:ATP binding"/>
    <property type="evidence" value="ECO:0007669"/>
    <property type="project" value="UniProtKB-KW"/>
</dbReference>
<feature type="domain" description="AAA" evidence="1">
    <location>
        <begin position="20"/>
        <end position="149"/>
    </location>
</feature>
<dbReference type="Pfam" id="PF13173">
    <property type="entry name" value="AAA_14"/>
    <property type="match status" value="1"/>
</dbReference>
<dbReference type="PANTHER" id="PTHR33295">
    <property type="entry name" value="ATPASE"/>
    <property type="match status" value="1"/>
</dbReference>
<keyword evidence="3" id="KW-0067">ATP-binding</keyword>
<dbReference type="InterPro" id="IPR027417">
    <property type="entry name" value="P-loop_NTPase"/>
</dbReference>
<accession>A0A9E2L0W1</accession>
<protein>
    <submittedName>
        <fullName evidence="3">ATP-binding protein</fullName>
    </submittedName>
</protein>
<dbReference type="InterPro" id="IPR025420">
    <property type="entry name" value="DUF4143"/>
</dbReference>
<dbReference type="Pfam" id="PF13635">
    <property type="entry name" value="DUF4143"/>
    <property type="match status" value="1"/>
</dbReference>
<dbReference type="InterPro" id="IPR041682">
    <property type="entry name" value="AAA_14"/>
</dbReference>
<organism evidence="3 4">
    <name type="scientific">Candidatus Treponema excrementipullorum</name>
    <dbReference type="NCBI Taxonomy" id="2838768"/>
    <lineage>
        <taxon>Bacteria</taxon>
        <taxon>Pseudomonadati</taxon>
        <taxon>Spirochaetota</taxon>
        <taxon>Spirochaetia</taxon>
        <taxon>Spirochaetales</taxon>
        <taxon>Treponemataceae</taxon>
        <taxon>Treponema</taxon>
    </lineage>
</organism>
<sequence length="399" mass="45922">MIIRPNYINTLKIYRDVPLVKILAGIRRCGKSTILDMLRNDLLESGITADHIITMGYTSEDFDDGMTDKDMYNGIKEHMTGEGRYYLLLDEVQEINGWEKAVNSLLENANTDIYVTGSNSKLMSSEISTYLTGRYISIPVYTLSFAEYLEFKKADSPSPKELLNEYLRQGGFPIVALGNFDEHSAYQIVEGIYNSVITNDITKRHNIMNFDLFNRVVKYIVENVGKTFSANAIAKFLKSERRSLSVEAVYNYLDWLEKAFVIYRCQRYDLQGKAVLKTQEKFYLADASLKYCIMGFDLKSIPSMLENIVYFELKRRGYEVYIGKSGTKEIDFVAVQRDERIYVQVCTRLPEESDRELANLLEIKDHYPKYVVTLDELATGNVNGVKIVHLADFLLSHEY</sequence>
<dbReference type="Proteomes" id="UP000823914">
    <property type="component" value="Unassembled WGS sequence"/>
</dbReference>
<name>A0A9E2L0W1_9SPIR</name>
<evidence type="ECO:0000259" key="1">
    <source>
        <dbReference type="Pfam" id="PF13173"/>
    </source>
</evidence>
<evidence type="ECO:0000259" key="2">
    <source>
        <dbReference type="Pfam" id="PF13635"/>
    </source>
</evidence>